<evidence type="ECO:0000256" key="1">
    <source>
        <dbReference type="ARBA" id="ARBA00005964"/>
    </source>
</evidence>
<dbReference type="InterPro" id="IPR029058">
    <property type="entry name" value="AB_hydrolase_fold"/>
</dbReference>
<protein>
    <recommendedName>
        <fullName evidence="5">Carboxylesterase type B domain-containing protein</fullName>
    </recommendedName>
</protein>
<reference evidence="6 7" key="1">
    <citation type="journal article" date="2022" name="Allergy">
        <title>Genome assembly and annotation of Periplaneta americana reveal a comprehensive cockroach allergen profile.</title>
        <authorList>
            <person name="Wang L."/>
            <person name="Xiong Q."/>
            <person name="Saelim N."/>
            <person name="Wang L."/>
            <person name="Nong W."/>
            <person name="Wan A.T."/>
            <person name="Shi M."/>
            <person name="Liu X."/>
            <person name="Cao Q."/>
            <person name="Hui J.H.L."/>
            <person name="Sookrung N."/>
            <person name="Leung T.F."/>
            <person name="Tungtrongchitr A."/>
            <person name="Tsui S.K.W."/>
        </authorList>
    </citation>
    <scope>NUCLEOTIDE SEQUENCE [LARGE SCALE GENOMIC DNA]</scope>
    <source>
        <strain evidence="6">PWHHKU_190912</strain>
    </source>
</reference>
<dbReference type="InterPro" id="IPR002018">
    <property type="entry name" value="CarbesteraseB"/>
</dbReference>
<evidence type="ECO:0000256" key="4">
    <source>
        <dbReference type="ARBA" id="ARBA00023180"/>
    </source>
</evidence>
<evidence type="ECO:0000313" key="7">
    <source>
        <dbReference type="Proteomes" id="UP001148838"/>
    </source>
</evidence>
<keyword evidence="3" id="KW-0378">Hydrolase</keyword>
<proteinExistence type="inferred from homology"/>
<keyword evidence="7" id="KW-1185">Reference proteome</keyword>
<evidence type="ECO:0000259" key="5">
    <source>
        <dbReference type="Pfam" id="PF00135"/>
    </source>
</evidence>
<dbReference type="EMBL" id="JAJSOF020000023">
    <property type="protein sequence ID" value="KAJ4435645.1"/>
    <property type="molecule type" value="Genomic_DNA"/>
</dbReference>
<feature type="domain" description="Carboxylesterase type B" evidence="5">
    <location>
        <begin position="127"/>
        <end position="252"/>
    </location>
</feature>
<comment type="caution">
    <text evidence="6">The sequence shown here is derived from an EMBL/GenBank/DDBJ whole genome shotgun (WGS) entry which is preliminary data.</text>
</comment>
<dbReference type="PANTHER" id="PTHR43142:SF1">
    <property type="entry name" value="CARBOXYLIC ESTER HYDROLASE"/>
    <property type="match status" value="1"/>
</dbReference>
<evidence type="ECO:0000313" key="6">
    <source>
        <dbReference type="EMBL" id="KAJ4435645.1"/>
    </source>
</evidence>
<dbReference type="SUPFAM" id="SSF53474">
    <property type="entry name" value="alpha/beta-Hydrolases"/>
    <property type="match status" value="1"/>
</dbReference>
<name>A0ABQ8SQD6_PERAM</name>
<evidence type="ECO:0000256" key="2">
    <source>
        <dbReference type="ARBA" id="ARBA00022487"/>
    </source>
</evidence>
<organism evidence="6 7">
    <name type="scientific">Periplaneta americana</name>
    <name type="common">American cockroach</name>
    <name type="synonym">Blatta americana</name>
    <dbReference type="NCBI Taxonomy" id="6978"/>
    <lineage>
        <taxon>Eukaryota</taxon>
        <taxon>Metazoa</taxon>
        <taxon>Ecdysozoa</taxon>
        <taxon>Arthropoda</taxon>
        <taxon>Hexapoda</taxon>
        <taxon>Insecta</taxon>
        <taxon>Pterygota</taxon>
        <taxon>Neoptera</taxon>
        <taxon>Polyneoptera</taxon>
        <taxon>Dictyoptera</taxon>
        <taxon>Blattodea</taxon>
        <taxon>Blattoidea</taxon>
        <taxon>Blattidae</taxon>
        <taxon>Blattinae</taxon>
        <taxon>Periplaneta</taxon>
    </lineage>
</organism>
<dbReference type="Gene3D" id="3.40.50.1820">
    <property type="entry name" value="alpha/beta hydrolase"/>
    <property type="match status" value="1"/>
</dbReference>
<sequence length="264" mass="30565">MAGLCEGGNELPGSLSHKEWRVVTSRYFKFLPTTEINITNDEVFLPDMPINMINAGNFNKVYYMIGVTSREGIIIVQIIKMPRNYIRKRLPPNYTVEDLERIVTDVKNCNYSYREAQERRGVYCTFKRQAALSKKPVYVYMFSFSGYMNLYKERSGGSDIPGASHADELGYLYRSTFTNKTFVPGSPELEMSKRIVRLWANFVKTGNPTPETDPLLQNVAWKPLTKTEFPYLDIDTNLTLQHDLLKKAMNFWDQLTRNYTTHTC</sequence>
<accession>A0ABQ8SQD6</accession>
<evidence type="ECO:0000256" key="3">
    <source>
        <dbReference type="ARBA" id="ARBA00022801"/>
    </source>
</evidence>
<dbReference type="Pfam" id="PF00135">
    <property type="entry name" value="COesterase"/>
    <property type="match status" value="1"/>
</dbReference>
<dbReference type="PANTHER" id="PTHR43142">
    <property type="entry name" value="CARBOXYLIC ESTER HYDROLASE"/>
    <property type="match status" value="1"/>
</dbReference>
<gene>
    <name evidence="6" type="ORF">ANN_18261</name>
</gene>
<keyword evidence="4" id="KW-0325">Glycoprotein</keyword>
<comment type="similarity">
    <text evidence="1">Belongs to the type-B carboxylesterase/lipase family.</text>
</comment>
<keyword evidence="2" id="KW-0719">Serine esterase</keyword>
<dbReference type="Proteomes" id="UP001148838">
    <property type="component" value="Unassembled WGS sequence"/>
</dbReference>